<dbReference type="Proteomes" id="UP000177208">
    <property type="component" value="Unassembled WGS sequence"/>
</dbReference>
<dbReference type="EMBL" id="MFZG01000019">
    <property type="protein sequence ID" value="OGK16712.1"/>
    <property type="molecule type" value="Genomic_DNA"/>
</dbReference>
<feature type="transmembrane region" description="Helical" evidence="1">
    <location>
        <begin position="12"/>
        <end position="32"/>
    </location>
</feature>
<evidence type="ECO:0000313" key="3">
    <source>
        <dbReference type="EMBL" id="OGK16712.1"/>
    </source>
</evidence>
<feature type="domain" description="DUF2061" evidence="2">
    <location>
        <begin position="12"/>
        <end position="62"/>
    </location>
</feature>
<proteinExistence type="predicted"/>
<dbReference type="InterPro" id="IPR018638">
    <property type="entry name" value="DUF2061_membrane"/>
</dbReference>
<comment type="caution">
    <text evidence="3">The sequence shown here is derived from an EMBL/GenBank/DDBJ whole genome shotgun (WGS) entry which is preliminary data.</text>
</comment>
<dbReference type="AlphaFoldDB" id="A0A1F7GDM5"/>
<evidence type="ECO:0000259" key="2">
    <source>
        <dbReference type="Pfam" id="PF09834"/>
    </source>
</evidence>
<sequence length="70" mass="8579">MKFYEHHQRSLFKALSFRFIIVVIDFFVIILFSKRYDLALGLVAFSSFTHTLIYFLHERIWNKVHWGKKK</sequence>
<dbReference type="Pfam" id="PF09834">
    <property type="entry name" value="DUF2061"/>
    <property type="match status" value="1"/>
</dbReference>
<keyword evidence="1" id="KW-0472">Membrane</keyword>
<gene>
    <name evidence="3" type="ORF">A2774_00235</name>
</gene>
<keyword evidence="1" id="KW-1133">Transmembrane helix</keyword>
<protein>
    <recommendedName>
        <fullName evidence="2">DUF2061 domain-containing protein</fullName>
    </recommendedName>
</protein>
<name>A0A1F7GDM5_9BACT</name>
<organism evidence="3 4">
    <name type="scientific">Candidatus Roizmanbacteria bacterium RIFCSPHIGHO2_01_FULL_39_12c</name>
    <dbReference type="NCBI Taxonomy" id="1802031"/>
    <lineage>
        <taxon>Bacteria</taxon>
        <taxon>Candidatus Roizmaniibacteriota</taxon>
    </lineage>
</organism>
<reference evidence="3 4" key="1">
    <citation type="journal article" date="2016" name="Nat. Commun.">
        <title>Thousands of microbial genomes shed light on interconnected biogeochemical processes in an aquifer system.</title>
        <authorList>
            <person name="Anantharaman K."/>
            <person name="Brown C.T."/>
            <person name="Hug L.A."/>
            <person name="Sharon I."/>
            <person name="Castelle C.J."/>
            <person name="Probst A.J."/>
            <person name="Thomas B.C."/>
            <person name="Singh A."/>
            <person name="Wilkins M.J."/>
            <person name="Karaoz U."/>
            <person name="Brodie E.L."/>
            <person name="Williams K.H."/>
            <person name="Hubbard S.S."/>
            <person name="Banfield J.F."/>
        </authorList>
    </citation>
    <scope>NUCLEOTIDE SEQUENCE [LARGE SCALE GENOMIC DNA]</scope>
</reference>
<keyword evidence="1" id="KW-0812">Transmembrane</keyword>
<evidence type="ECO:0000256" key="1">
    <source>
        <dbReference type="SAM" id="Phobius"/>
    </source>
</evidence>
<feature type="transmembrane region" description="Helical" evidence="1">
    <location>
        <begin position="38"/>
        <end position="56"/>
    </location>
</feature>
<evidence type="ECO:0000313" key="4">
    <source>
        <dbReference type="Proteomes" id="UP000177208"/>
    </source>
</evidence>
<accession>A0A1F7GDM5</accession>